<dbReference type="InterPro" id="IPR036852">
    <property type="entry name" value="Peptidase_S8/S53_dom_sf"/>
</dbReference>
<feature type="active site" description="Charge relay system" evidence="5">
    <location>
        <position position="224"/>
    </location>
</feature>
<dbReference type="PRINTS" id="PR00723">
    <property type="entry name" value="SUBTILISIN"/>
</dbReference>
<dbReference type="PANTHER" id="PTHR43806">
    <property type="entry name" value="PEPTIDASE S8"/>
    <property type="match status" value="1"/>
</dbReference>
<dbReference type="SUPFAM" id="SSF52743">
    <property type="entry name" value="Subtilisin-like"/>
    <property type="match status" value="1"/>
</dbReference>
<evidence type="ECO:0000256" key="5">
    <source>
        <dbReference type="PROSITE-ProRule" id="PRU01240"/>
    </source>
</evidence>
<dbReference type="PANTHER" id="PTHR43806:SF11">
    <property type="entry name" value="CEREVISIN-RELATED"/>
    <property type="match status" value="1"/>
</dbReference>
<feature type="active site" description="Charge relay system" evidence="5">
    <location>
        <position position="31"/>
    </location>
</feature>
<dbReference type="AlphaFoldDB" id="A0A225DFM4"/>
<dbReference type="Gene3D" id="3.40.50.200">
    <property type="entry name" value="Peptidase S8/S53 domain"/>
    <property type="match status" value="1"/>
</dbReference>
<reference evidence="8" key="1">
    <citation type="submission" date="2017-06" db="EMBL/GenBank/DDBJ databases">
        <title>Genome analysis of Fimbriiglobus ruber SP5, the first member of the order Planctomycetales with confirmed chitinolytic capability.</title>
        <authorList>
            <person name="Ravin N.V."/>
            <person name="Rakitin A.L."/>
            <person name="Ivanova A.A."/>
            <person name="Beletsky A.V."/>
            <person name="Kulichevskaya I.S."/>
            <person name="Mardanov A.V."/>
            <person name="Dedysh S.N."/>
        </authorList>
    </citation>
    <scope>NUCLEOTIDE SEQUENCE [LARGE SCALE GENOMIC DNA]</scope>
    <source>
        <strain evidence="8">SP5</strain>
    </source>
</reference>
<evidence type="ECO:0000313" key="8">
    <source>
        <dbReference type="Proteomes" id="UP000214646"/>
    </source>
</evidence>
<sequence>MFEEIFAILSPDRILRDPRATGDGVSVAVIDSGVERAVLEEKFLKQKVEIRPIEGAVFRPEDTTPRPYDGHQSSPHGTTVADIILTIAPRAKLYSADVFGPQGTCEVETVIAALRHAIEVWKVKVINLSLGVPEHRLQQLPRRQQLLKAIEEAYFKDVLVFAAAHNEHPLTRSYPAVFAPPLISVDKALFDDPLQFAYKLRESIEFQAHARGYLGPFAREPATSWATPHLAGIAARILSLKPDLKPFEIKTILYWMFRAAGENGA</sequence>
<evidence type="ECO:0000256" key="4">
    <source>
        <dbReference type="ARBA" id="ARBA00022825"/>
    </source>
</evidence>
<dbReference type="InterPro" id="IPR015500">
    <property type="entry name" value="Peptidase_S8_subtilisin-rel"/>
</dbReference>
<dbReference type="Pfam" id="PF00082">
    <property type="entry name" value="Peptidase_S8"/>
    <property type="match status" value="2"/>
</dbReference>
<comment type="caution">
    <text evidence="7">The sequence shown here is derived from an EMBL/GenBank/DDBJ whole genome shotgun (WGS) entry which is preliminary data.</text>
</comment>
<dbReference type="EMBL" id="NIDE01000019">
    <property type="protein sequence ID" value="OWK34887.1"/>
    <property type="molecule type" value="Genomic_DNA"/>
</dbReference>
<evidence type="ECO:0000256" key="1">
    <source>
        <dbReference type="ARBA" id="ARBA00011073"/>
    </source>
</evidence>
<feature type="domain" description="Peptidase S8/S53" evidence="6">
    <location>
        <begin position="22"/>
        <end position="177"/>
    </location>
</feature>
<proteinExistence type="inferred from homology"/>
<gene>
    <name evidence="7" type="ORF">FRUB_09729</name>
</gene>
<dbReference type="Proteomes" id="UP000214646">
    <property type="component" value="Unassembled WGS sequence"/>
</dbReference>
<dbReference type="GO" id="GO:0004252">
    <property type="term" value="F:serine-type endopeptidase activity"/>
    <property type="evidence" value="ECO:0007669"/>
    <property type="project" value="UniProtKB-UniRule"/>
</dbReference>
<accession>A0A225DFM4</accession>
<dbReference type="InterPro" id="IPR050131">
    <property type="entry name" value="Peptidase_S8_subtilisin-like"/>
</dbReference>
<evidence type="ECO:0000259" key="6">
    <source>
        <dbReference type="Pfam" id="PF00082"/>
    </source>
</evidence>
<keyword evidence="4 5" id="KW-0720">Serine protease</keyword>
<keyword evidence="2 5" id="KW-0645">Protease</keyword>
<dbReference type="InterPro" id="IPR000209">
    <property type="entry name" value="Peptidase_S8/S53_dom"/>
</dbReference>
<evidence type="ECO:0000256" key="2">
    <source>
        <dbReference type="ARBA" id="ARBA00022670"/>
    </source>
</evidence>
<evidence type="ECO:0000313" key="7">
    <source>
        <dbReference type="EMBL" id="OWK34887.1"/>
    </source>
</evidence>
<dbReference type="GO" id="GO:0006508">
    <property type="term" value="P:proteolysis"/>
    <property type="evidence" value="ECO:0007669"/>
    <property type="project" value="UniProtKB-KW"/>
</dbReference>
<feature type="active site" description="Charge relay system" evidence="5">
    <location>
        <position position="76"/>
    </location>
</feature>
<keyword evidence="8" id="KW-1185">Reference proteome</keyword>
<keyword evidence="3 5" id="KW-0378">Hydrolase</keyword>
<dbReference type="RefSeq" id="WP_238603022.1">
    <property type="nucleotide sequence ID" value="NZ_NIDE01000019.1"/>
</dbReference>
<feature type="domain" description="Peptidase S8/S53" evidence="6">
    <location>
        <begin position="216"/>
        <end position="254"/>
    </location>
</feature>
<evidence type="ECO:0000256" key="3">
    <source>
        <dbReference type="ARBA" id="ARBA00022801"/>
    </source>
</evidence>
<dbReference type="PROSITE" id="PS51892">
    <property type="entry name" value="SUBTILASE"/>
    <property type="match status" value="1"/>
</dbReference>
<organism evidence="7 8">
    <name type="scientific">Fimbriiglobus ruber</name>
    <dbReference type="NCBI Taxonomy" id="1908690"/>
    <lineage>
        <taxon>Bacteria</taxon>
        <taxon>Pseudomonadati</taxon>
        <taxon>Planctomycetota</taxon>
        <taxon>Planctomycetia</taxon>
        <taxon>Gemmatales</taxon>
        <taxon>Gemmataceae</taxon>
        <taxon>Fimbriiglobus</taxon>
    </lineage>
</organism>
<protein>
    <submittedName>
        <fullName evidence="7">Peptidase S8 and S53 subtilisin kexin sedolisin</fullName>
    </submittedName>
</protein>
<comment type="similarity">
    <text evidence="1 5">Belongs to the peptidase S8 family.</text>
</comment>
<name>A0A225DFM4_9BACT</name>